<accession>A0A5N6LM66</accession>
<proteinExistence type="predicted"/>
<evidence type="ECO:0000313" key="2">
    <source>
        <dbReference type="Proteomes" id="UP000326396"/>
    </source>
</evidence>
<reference evidence="1 2" key="1">
    <citation type="submission" date="2019-05" db="EMBL/GenBank/DDBJ databases">
        <title>Mikania micrantha, genome provides insights into the molecular mechanism of rapid growth.</title>
        <authorList>
            <person name="Liu B."/>
        </authorList>
    </citation>
    <scope>NUCLEOTIDE SEQUENCE [LARGE SCALE GENOMIC DNA]</scope>
    <source>
        <strain evidence="1">NLD-2019</strain>
        <tissue evidence="1">Leaf</tissue>
    </source>
</reference>
<keyword evidence="2" id="KW-1185">Reference proteome</keyword>
<dbReference type="Proteomes" id="UP000326396">
    <property type="component" value="Linkage Group LG9"/>
</dbReference>
<dbReference type="AlphaFoldDB" id="A0A5N6LM66"/>
<sequence length="184" mass="21885">MEKSNVTKNKKRKVVGESSASGLVETPTWEKNELLSSIEARWRLQLYLDKVGEKLGWMAALTFVGAEEKEIYIDEIMEWMSTLTKEQHRNEDHQTIVTCIAIVNYDKGSTKPEKPYDYILEDKLIVESQQKGEAQTWRANHDEEAKRWRVEQEELATQWRLNQEMREAQRWEQHELYERYNAYA</sequence>
<name>A0A5N6LM66_9ASTR</name>
<evidence type="ECO:0000313" key="1">
    <source>
        <dbReference type="EMBL" id="KAD2393286.1"/>
    </source>
</evidence>
<protein>
    <submittedName>
        <fullName evidence="1">Uncharacterized protein</fullName>
    </submittedName>
</protein>
<comment type="caution">
    <text evidence="1">The sequence shown here is derived from an EMBL/GenBank/DDBJ whole genome shotgun (WGS) entry which is preliminary data.</text>
</comment>
<dbReference type="EMBL" id="SZYD01000019">
    <property type="protein sequence ID" value="KAD2393286.1"/>
    <property type="molecule type" value="Genomic_DNA"/>
</dbReference>
<organism evidence="1 2">
    <name type="scientific">Mikania micrantha</name>
    <name type="common">bitter vine</name>
    <dbReference type="NCBI Taxonomy" id="192012"/>
    <lineage>
        <taxon>Eukaryota</taxon>
        <taxon>Viridiplantae</taxon>
        <taxon>Streptophyta</taxon>
        <taxon>Embryophyta</taxon>
        <taxon>Tracheophyta</taxon>
        <taxon>Spermatophyta</taxon>
        <taxon>Magnoliopsida</taxon>
        <taxon>eudicotyledons</taxon>
        <taxon>Gunneridae</taxon>
        <taxon>Pentapetalae</taxon>
        <taxon>asterids</taxon>
        <taxon>campanulids</taxon>
        <taxon>Asterales</taxon>
        <taxon>Asteraceae</taxon>
        <taxon>Asteroideae</taxon>
        <taxon>Heliantheae alliance</taxon>
        <taxon>Eupatorieae</taxon>
        <taxon>Mikania</taxon>
    </lineage>
</organism>
<gene>
    <name evidence="1" type="ORF">E3N88_40263</name>
</gene>